<proteinExistence type="predicted"/>
<gene>
    <name evidence="1" type="ORF">OOU_Y34scaffold00653g6</name>
</gene>
<dbReference type="EMBL" id="JH793169">
    <property type="protein sequence ID" value="ELQ36585.1"/>
    <property type="molecule type" value="Genomic_DNA"/>
</dbReference>
<reference evidence="1" key="1">
    <citation type="journal article" date="2012" name="PLoS Genet.">
        <title>Comparative analysis of the genomes of two field isolates of the rice blast fungus Magnaporthe oryzae.</title>
        <authorList>
            <person name="Xue M."/>
            <person name="Yang J."/>
            <person name="Li Z."/>
            <person name="Hu S."/>
            <person name="Yao N."/>
            <person name="Dean R.A."/>
            <person name="Zhao W."/>
            <person name="Shen M."/>
            <person name="Zhang H."/>
            <person name="Li C."/>
            <person name="Liu L."/>
            <person name="Cao L."/>
            <person name="Xu X."/>
            <person name="Xing Y."/>
            <person name="Hsiang T."/>
            <person name="Zhang Z."/>
            <person name="Xu J.R."/>
            <person name="Peng Y.L."/>
        </authorList>
    </citation>
    <scope>NUCLEOTIDE SEQUENCE</scope>
    <source>
        <strain evidence="1">Y34</strain>
    </source>
</reference>
<name>A0AA97NUI2_PYRO3</name>
<sequence>MHVTSSKSASAKTILKGFRYRQVGSDGAWIRPDLGEGIDGTKLPESQSNFVRNLRE</sequence>
<protein>
    <submittedName>
        <fullName evidence="1">Uncharacterized protein</fullName>
    </submittedName>
</protein>
<dbReference type="AlphaFoldDB" id="A0AA97NUI2"/>
<accession>A0AA97NUI2</accession>
<organism evidence="1">
    <name type="scientific">Pyricularia oryzae (strain Y34)</name>
    <name type="common">Rice blast fungus</name>
    <name type="synonym">Magnaporthe oryzae</name>
    <dbReference type="NCBI Taxonomy" id="1143189"/>
    <lineage>
        <taxon>Eukaryota</taxon>
        <taxon>Fungi</taxon>
        <taxon>Dikarya</taxon>
        <taxon>Ascomycota</taxon>
        <taxon>Pezizomycotina</taxon>
        <taxon>Sordariomycetes</taxon>
        <taxon>Sordariomycetidae</taxon>
        <taxon>Magnaporthales</taxon>
        <taxon>Pyriculariaceae</taxon>
        <taxon>Pyricularia</taxon>
    </lineage>
</organism>
<evidence type="ECO:0000313" key="1">
    <source>
        <dbReference type="EMBL" id="ELQ36585.1"/>
    </source>
</evidence>
<dbReference type="Proteomes" id="UP000011086">
    <property type="component" value="Unassembled WGS sequence"/>
</dbReference>